<dbReference type="RefSeq" id="WP_237868497.1">
    <property type="nucleotide sequence ID" value="NZ_JAKLTR010000002.1"/>
</dbReference>
<proteinExistence type="predicted"/>
<comment type="caution">
    <text evidence="1">The sequence shown here is derived from an EMBL/GenBank/DDBJ whole genome shotgun (WGS) entry which is preliminary data.</text>
</comment>
<accession>A0ABS9KLR5</accession>
<sequence length="85" mass="9592">MATFVTRIQLEEGTSADYQLLSSLLKKKAFIVLLKEKGGAKNRNERDRTFVTQGTISNITQTVLSAARKTGRTFSFTVIKQKSWH</sequence>
<name>A0ABS9KLR5_9BACT</name>
<evidence type="ECO:0000313" key="1">
    <source>
        <dbReference type="EMBL" id="MCG2613268.1"/>
    </source>
</evidence>
<reference evidence="1" key="1">
    <citation type="submission" date="2022-01" db="EMBL/GenBank/DDBJ databases">
        <authorList>
            <person name="Jo J.-H."/>
            <person name="Im W.-T."/>
        </authorList>
    </citation>
    <scope>NUCLEOTIDE SEQUENCE</scope>
    <source>
        <strain evidence="1">NA20</strain>
    </source>
</reference>
<dbReference type="Proteomes" id="UP001165367">
    <property type="component" value="Unassembled WGS sequence"/>
</dbReference>
<evidence type="ECO:0000313" key="2">
    <source>
        <dbReference type="Proteomes" id="UP001165367"/>
    </source>
</evidence>
<organism evidence="1 2">
    <name type="scientific">Terrimonas ginsenosidimutans</name>
    <dbReference type="NCBI Taxonomy" id="2908004"/>
    <lineage>
        <taxon>Bacteria</taxon>
        <taxon>Pseudomonadati</taxon>
        <taxon>Bacteroidota</taxon>
        <taxon>Chitinophagia</taxon>
        <taxon>Chitinophagales</taxon>
        <taxon>Chitinophagaceae</taxon>
        <taxon>Terrimonas</taxon>
    </lineage>
</organism>
<dbReference type="EMBL" id="JAKLTR010000002">
    <property type="protein sequence ID" value="MCG2613268.1"/>
    <property type="molecule type" value="Genomic_DNA"/>
</dbReference>
<protein>
    <submittedName>
        <fullName evidence="1">Uncharacterized protein</fullName>
    </submittedName>
</protein>
<keyword evidence="2" id="KW-1185">Reference proteome</keyword>
<gene>
    <name evidence="1" type="ORF">LZZ85_03215</name>
</gene>